<dbReference type="Proteomes" id="UP000678228">
    <property type="component" value="Unassembled WGS sequence"/>
</dbReference>
<evidence type="ECO:0000313" key="5">
    <source>
        <dbReference type="Proteomes" id="UP000678228"/>
    </source>
</evidence>
<dbReference type="PANTHER" id="PTHR14097">
    <property type="entry name" value="OXIDOREDUCTASE HTATIP2"/>
    <property type="match status" value="1"/>
</dbReference>
<comment type="caution">
    <text evidence="4">The sequence shown here is derived from an EMBL/GenBank/DDBJ whole genome shotgun (WGS) entry which is preliminary data.</text>
</comment>
<organism evidence="4 5">
    <name type="scientific">Halalkalibacter suaedae</name>
    <dbReference type="NCBI Taxonomy" id="2822140"/>
    <lineage>
        <taxon>Bacteria</taxon>
        <taxon>Bacillati</taxon>
        <taxon>Bacillota</taxon>
        <taxon>Bacilli</taxon>
        <taxon>Bacillales</taxon>
        <taxon>Bacillaceae</taxon>
        <taxon>Halalkalibacter</taxon>
    </lineage>
</organism>
<dbReference type="GO" id="GO:0016020">
    <property type="term" value="C:membrane"/>
    <property type="evidence" value="ECO:0007669"/>
    <property type="project" value="UniProtKB-SubCell"/>
</dbReference>
<keyword evidence="2" id="KW-0472">Membrane</keyword>
<accession>A0A940X0A0</accession>
<dbReference type="Pfam" id="PF01370">
    <property type="entry name" value="Epimerase"/>
    <property type="match status" value="1"/>
</dbReference>
<gene>
    <name evidence="4" type="ORF">J7W16_15350</name>
</gene>
<dbReference type="EMBL" id="JAGKSQ010000006">
    <property type="protein sequence ID" value="MBP3952500.1"/>
    <property type="molecule type" value="Genomic_DNA"/>
</dbReference>
<dbReference type="PANTHER" id="PTHR14097:SF7">
    <property type="entry name" value="OXIDOREDUCTASE HTATIP2"/>
    <property type="match status" value="1"/>
</dbReference>
<evidence type="ECO:0000256" key="1">
    <source>
        <dbReference type="ARBA" id="ARBA00004370"/>
    </source>
</evidence>
<dbReference type="InterPro" id="IPR001509">
    <property type="entry name" value="Epimerase_deHydtase"/>
</dbReference>
<dbReference type="SUPFAM" id="SSF51735">
    <property type="entry name" value="NAD(P)-binding Rossmann-fold domains"/>
    <property type="match status" value="1"/>
</dbReference>
<dbReference type="RefSeq" id="WP_210598262.1">
    <property type="nucleotide sequence ID" value="NZ_JAGKSQ010000006.1"/>
</dbReference>
<evidence type="ECO:0000256" key="2">
    <source>
        <dbReference type="ARBA" id="ARBA00023136"/>
    </source>
</evidence>
<evidence type="ECO:0000259" key="3">
    <source>
        <dbReference type="Pfam" id="PF01370"/>
    </source>
</evidence>
<evidence type="ECO:0000313" key="4">
    <source>
        <dbReference type="EMBL" id="MBP3952500.1"/>
    </source>
</evidence>
<dbReference type="InterPro" id="IPR036291">
    <property type="entry name" value="NAD(P)-bd_dom_sf"/>
</dbReference>
<reference evidence="4" key="1">
    <citation type="submission" date="2021-03" db="EMBL/GenBank/DDBJ databases">
        <title>Bacillus suaedae sp. nov., isolated from Suaeda aralocaspica.</title>
        <authorList>
            <person name="Lei R.F.R."/>
        </authorList>
    </citation>
    <scope>NUCLEOTIDE SEQUENCE</scope>
    <source>
        <strain evidence="4">YZJH907-2</strain>
    </source>
</reference>
<protein>
    <submittedName>
        <fullName evidence="4">Oxidoreductase</fullName>
    </submittedName>
</protein>
<name>A0A940X0A0_9BACI</name>
<dbReference type="CDD" id="cd05250">
    <property type="entry name" value="CC3_like_SDR_a"/>
    <property type="match status" value="1"/>
</dbReference>
<dbReference type="AlphaFoldDB" id="A0A940X0A0"/>
<comment type="subcellular location">
    <subcellularLocation>
        <location evidence="1">Membrane</location>
    </subcellularLocation>
</comment>
<dbReference type="Gene3D" id="3.40.50.720">
    <property type="entry name" value="NAD(P)-binding Rossmann-like Domain"/>
    <property type="match status" value="1"/>
</dbReference>
<sequence length="220" mass="24662">MTRKTALLIGATGLIGNELLKILLKNDAYQKITVIVRNPLGMTDPKLEEIVTDFDELDEALINFHVDDVFSCLGTTIKKAKSQEVMYKIDVTYPLKIAQLTRKVGARQFLFVSSPYANAKSRTFYTRIKGELEDEVMKIDFNSITIFRPSLLLGKRQEFRLGEHTAGVLFTALSFLFVGPLKKFSGIQGKTVAKAMDKAAQMNQEGVTIYELDQIEELGS</sequence>
<proteinExistence type="predicted"/>
<keyword evidence="5" id="KW-1185">Reference proteome</keyword>
<feature type="domain" description="NAD-dependent epimerase/dehydratase" evidence="3">
    <location>
        <begin position="7"/>
        <end position="117"/>
    </location>
</feature>